<dbReference type="AlphaFoldDB" id="A0A552UIX3"/>
<proteinExistence type="predicted"/>
<keyword evidence="1" id="KW-0472">Membrane</keyword>
<dbReference type="EMBL" id="VJWA01000001">
    <property type="protein sequence ID" value="TRW18173.1"/>
    <property type="molecule type" value="Genomic_DNA"/>
</dbReference>
<accession>A0A552UIX3</accession>
<feature type="transmembrane region" description="Helical" evidence="1">
    <location>
        <begin position="39"/>
        <end position="60"/>
    </location>
</feature>
<comment type="caution">
    <text evidence="2">The sequence shown here is derived from an EMBL/GenBank/DDBJ whole genome shotgun (WGS) entry which is preliminary data.</text>
</comment>
<dbReference type="Proteomes" id="UP000317894">
    <property type="component" value="Unassembled WGS sequence"/>
</dbReference>
<evidence type="ECO:0000256" key="1">
    <source>
        <dbReference type="SAM" id="Phobius"/>
    </source>
</evidence>
<organism evidence="2 3">
    <name type="scientific">Glacieibacterium frigidum</name>
    <dbReference type="NCBI Taxonomy" id="2593303"/>
    <lineage>
        <taxon>Bacteria</taxon>
        <taxon>Pseudomonadati</taxon>
        <taxon>Pseudomonadota</taxon>
        <taxon>Alphaproteobacteria</taxon>
        <taxon>Sphingomonadales</taxon>
        <taxon>Sphingosinicellaceae</taxon>
        <taxon>Glacieibacterium</taxon>
    </lineage>
</organism>
<reference evidence="2 3" key="1">
    <citation type="submission" date="2019-07" db="EMBL/GenBank/DDBJ databases">
        <title>Novel species isolated from glacier.</title>
        <authorList>
            <person name="Liu Q."/>
            <person name="Xin Y.-H."/>
        </authorList>
    </citation>
    <scope>NUCLEOTIDE SEQUENCE [LARGE SCALE GENOMIC DNA]</scope>
    <source>
        <strain evidence="2 3">LB1R16</strain>
    </source>
</reference>
<name>A0A552UIX3_9SPHN</name>
<keyword evidence="1" id="KW-1133">Transmembrane helix</keyword>
<protein>
    <submittedName>
        <fullName evidence="2">Uncharacterized protein</fullName>
    </submittedName>
</protein>
<evidence type="ECO:0000313" key="2">
    <source>
        <dbReference type="EMBL" id="TRW18173.1"/>
    </source>
</evidence>
<evidence type="ECO:0000313" key="3">
    <source>
        <dbReference type="Proteomes" id="UP000317894"/>
    </source>
</evidence>
<keyword evidence="3" id="KW-1185">Reference proteome</keyword>
<keyword evidence="1" id="KW-0812">Transmembrane</keyword>
<dbReference type="RefSeq" id="WP_144236866.1">
    <property type="nucleotide sequence ID" value="NZ_VJWA01000001.1"/>
</dbReference>
<gene>
    <name evidence="2" type="ORF">FMM06_08735</name>
</gene>
<sequence>MDRETSLLIFAVALVLTVSAMLGDRARRRAPLAAHALVPWHALLFVGLTGMIFMGVHLLAMG</sequence>